<dbReference type="InterPro" id="IPR014710">
    <property type="entry name" value="RmlC-like_jellyroll"/>
</dbReference>
<dbReference type="PANTHER" id="PTHR36440">
    <property type="entry name" value="PUTATIVE (AFU_ORTHOLOGUE AFUA_8G07350)-RELATED"/>
    <property type="match status" value="1"/>
</dbReference>
<protein>
    <submittedName>
        <fullName evidence="2">Cupin domain-containing protein</fullName>
    </submittedName>
</protein>
<evidence type="ECO:0000259" key="1">
    <source>
        <dbReference type="Pfam" id="PF07883"/>
    </source>
</evidence>
<dbReference type="InterPro" id="IPR053146">
    <property type="entry name" value="QDO-like"/>
</dbReference>
<dbReference type="InterPro" id="IPR013096">
    <property type="entry name" value="Cupin_2"/>
</dbReference>
<name>A0A7Z2JJ56_9BURK</name>
<dbReference type="Gene3D" id="2.60.120.10">
    <property type="entry name" value="Jelly Rolls"/>
    <property type="match status" value="1"/>
</dbReference>
<accession>A0A7Z2JJ56</accession>
<feature type="domain" description="Cupin type-2" evidence="1">
    <location>
        <begin position="35"/>
        <end position="102"/>
    </location>
</feature>
<dbReference type="KEGG" id="pacs:FAZ98_32255"/>
<dbReference type="PANTHER" id="PTHR36440:SF1">
    <property type="entry name" value="PUTATIVE (AFU_ORTHOLOGUE AFUA_8G07350)-RELATED"/>
    <property type="match status" value="1"/>
</dbReference>
<reference evidence="2 3" key="1">
    <citation type="submission" date="2019-12" db="EMBL/GenBank/DDBJ databases">
        <title>Paraburkholderia acidiphila 7Q-K02 sp. nov and Paraburkholderia acidisoli DHF22 sp. nov., two strains isolated from forest soil.</title>
        <authorList>
            <person name="Gao Z."/>
            <person name="Qiu L."/>
        </authorList>
    </citation>
    <scope>NUCLEOTIDE SEQUENCE [LARGE SCALE GENOMIC DNA]</scope>
    <source>
        <strain evidence="2 3">DHF22</strain>
    </source>
</reference>
<dbReference type="AlphaFoldDB" id="A0A7Z2JJ56"/>
<gene>
    <name evidence="2" type="ORF">FAZ98_32255</name>
</gene>
<dbReference type="RefSeq" id="WP_158957810.1">
    <property type="nucleotide sequence ID" value="NZ_CP046916.1"/>
</dbReference>
<evidence type="ECO:0000313" key="2">
    <source>
        <dbReference type="EMBL" id="QGZ66456.1"/>
    </source>
</evidence>
<evidence type="ECO:0000313" key="3">
    <source>
        <dbReference type="Proteomes" id="UP000433577"/>
    </source>
</evidence>
<sequence>MHTGRIESNETLEFAGMRTRVIAGVATQSLCTIMEMSIANGGGAPAHRSLDEDKTFVLLEGQLTFHLADAALEMRPGDAIAVARGDLHGFVAGEVEARLLLVSAPAGHDAFFRAMAALPVPHDAGAVRELCARHRQVIAGL</sequence>
<proteinExistence type="predicted"/>
<organism evidence="2 3">
    <name type="scientific">Paraburkholderia acidisoli</name>
    <dbReference type="NCBI Taxonomy" id="2571748"/>
    <lineage>
        <taxon>Bacteria</taxon>
        <taxon>Pseudomonadati</taxon>
        <taxon>Pseudomonadota</taxon>
        <taxon>Betaproteobacteria</taxon>
        <taxon>Burkholderiales</taxon>
        <taxon>Burkholderiaceae</taxon>
        <taxon>Paraburkholderia</taxon>
    </lineage>
</organism>
<dbReference type="Pfam" id="PF07883">
    <property type="entry name" value="Cupin_2"/>
    <property type="match status" value="1"/>
</dbReference>
<dbReference type="SUPFAM" id="SSF51182">
    <property type="entry name" value="RmlC-like cupins"/>
    <property type="match status" value="1"/>
</dbReference>
<dbReference type="Proteomes" id="UP000433577">
    <property type="component" value="Chromosome 4"/>
</dbReference>
<keyword evidence="3" id="KW-1185">Reference proteome</keyword>
<dbReference type="OrthoDB" id="9105718at2"/>
<dbReference type="InterPro" id="IPR011051">
    <property type="entry name" value="RmlC_Cupin_sf"/>
</dbReference>
<dbReference type="EMBL" id="CP046916">
    <property type="protein sequence ID" value="QGZ66456.1"/>
    <property type="molecule type" value="Genomic_DNA"/>
</dbReference>